<reference evidence="1 2" key="1">
    <citation type="journal article" date="2015" name="Nat. Commun.">
        <title>Lucilia cuprina genome unlocks parasitic fly biology to underpin future interventions.</title>
        <authorList>
            <person name="Anstead C.A."/>
            <person name="Korhonen P.K."/>
            <person name="Young N.D."/>
            <person name="Hall R.S."/>
            <person name="Jex A.R."/>
            <person name="Murali S.C."/>
            <person name="Hughes D.S."/>
            <person name="Lee S.F."/>
            <person name="Perry T."/>
            <person name="Stroehlein A.J."/>
            <person name="Ansell B.R."/>
            <person name="Breugelmans B."/>
            <person name="Hofmann A."/>
            <person name="Qu J."/>
            <person name="Dugan S."/>
            <person name="Lee S.L."/>
            <person name="Chao H."/>
            <person name="Dinh H."/>
            <person name="Han Y."/>
            <person name="Doddapaneni H.V."/>
            <person name="Worley K.C."/>
            <person name="Muzny D.M."/>
            <person name="Ioannidis P."/>
            <person name="Waterhouse R.M."/>
            <person name="Zdobnov E.M."/>
            <person name="James P.J."/>
            <person name="Bagnall N.H."/>
            <person name="Kotze A.C."/>
            <person name="Gibbs R.A."/>
            <person name="Richards S."/>
            <person name="Batterham P."/>
            <person name="Gasser R.B."/>
        </authorList>
    </citation>
    <scope>NUCLEOTIDE SEQUENCE [LARGE SCALE GENOMIC DNA]</scope>
    <source>
        <strain evidence="1 2">LS</strain>
        <tissue evidence="1">Full body</tissue>
    </source>
</reference>
<name>A0A0L0C9H4_LUCCU</name>
<sequence length="60" mass="6937">MLDKSNNSYCAMDYDVPVTRPTKIMKPMDIMTLDIMIHQSFQPDKTEGINGFYVPFCEKS</sequence>
<keyword evidence="2" id="KW-1185">Reference proteome</keyword>
<evidence type="ECO:0000313" key="1">
    <source>
        <dbReference type="EMBL" id="KNC28099.1"/>
    </source>
</evidence>
<organism evidence="1 2">
    <name type="scientific">Lucilia cuprina</name>
    <name type="common">Green bottle fly</name>
    <name type="synonym">Australian sheep blowfly</name>
    <dbReference type="NCBI Taxonomy" id="7375"/>
    <lineage>
        <taxon>Eukaryota</taxon>
        <taxon>Metazoa</taxon>
        <taxon>Ecdysozoa</taxon>
        <taxon>Arthropoda</taxon>
        <taxon>Hexapoda</taxon>
        <taxon>Insecta</taxon>
        <taxon>Pterygota</taxon>
        <taxon>Neoptera</taxon>
        <taxon>Endopterygota</taxon>
        <taxon>Diptera</taxon>
        <taxon>Brachycera</taxon>
        <taxon>Muscomorpha</taxon>
        <taxon>Oestroidea</taxon>
        <taxon>Calliphoridae</taxon>
        <taxon>Luciliinae</taxon>
        <taxon>Lucilia</taxon>
    </lineage>
</organism>
<gene>
    <name evidence="1" type="ORF">FF38_04456</name>
</gene>
<accession>A0A0L0C9H4</accession>
<evidence type="ECO:0000313" key="2">
    <source>
        <dbReference type="Proteomes" id="UP000037069"/>
    </source>
</evidence>
<dbReference type="AlphaFoldDB" id="A0A0L0C9H4"/>
<proteinExistence type="predicted"/>
<dbReference type="Proteomes" id="UP000037069">
    <property type="component" value="Unassembled WGS sequence"/>
</dbReference>
<comment type="caution">
    <text evidence="1">The sequence shown here is derived from an EMBL/GenBank/DDBJ whole genome shotgun (WGS) entry which is preliminary data.</text>
</comment>
<protein>
    <submittedName>
        <fullName evidence="1">Uncharacterized protein</fullName>
    </submittedName>
</protein>
<dbReference type="EMBL" id="JRES01000821">
    <property type="protein sequence ID" value="KNC28099.1"/>
    <property type="molecule type" value="Genomic_DNA"/>
</dbReference>